<dbReference type="EMBL" id="JBHRTO010000001">
    <property type="protein sequence ID" value="MFC3179548.1"/>
    <property type="molecule type" value="Genomic_DNA"/>
</dbReference>
<reference evidence="2" key="1">
    <citation type="journal article" date="2019" name="Int. J. Syst. Evol. Microbiol.">
        <title>The Global Catalogue of Microorganisms (GCM) 10K type strain sequencing project: providing services to taxonomists for standard genome sequencing and annotation.</title>
        <authorList>
            <consortium name="The Broad Institute Genomics Platform"/>
            <consortium name="The Broad Institute Genome Sequencing Center for Infectious Disease"/>
            <person name="Wu L."/>
            <person name="Ma J."/>
        </authorList>
    </citation>
    <scope>NUCLEOTIDE SEQUENCE [LARGE SCALE GENOMIC DNA]</scope>
    <source>
        <strain evidence="2">KCTC 52039</strain>
    </source>
</reference>
<dbReference type="Proteomes" id="UP001595547">
    <property type="component" value="Unassembled WGS sequence"/>
</dbReference>
<name>A0ABV7IZL2_9RHOB</name>
<proteinExistence type="predicted"/>
<dbReference type="RefSeq" id="WP_380071188.1">
    <property type="nucleotide sequence ID" value="NZ_JBHRTO010000001.1"/>
</dbReference>
<accession>A0ABV7IZL2</accession>
<keyword evidence="2" id="KW-1185">Reference proteome</keyword>
<gene>
    <name evidence="1" type="ORF">ACFOGH_00965</name>
</gene>
<protein>
    <submittedName>
        <fullName evidence="1">Uncharacterized protein</fullName>
    </submittedName>
</protein>
<organism evidence="1 2">
    <name type="scientific">Cypionkella sinensis</name>
    <dbReference type="NCBI Taxonomy" id="1756043"/>
    <lineage>
        <taxon>Bacteria</taxon>
        <taxon>Pseudomonadati</taxon>
        <taxon>Pseudomonadota</taxon>
        <taxon>Alphaproteobacteria</taxon>
        <taxon>Rhodobacterales</taxon>
        <taxon>Paracoccaceae</taxon>
        <taxon>Cypionkella</taxon>
    </lineage>
</organism>
<sequence>MTAAAEIAAWLAASSQNDRSPKGDLIVRGPFGELVTVGLDDVPPEAPAGCLPLFTLASGFVPTWAAPEGQQRLSDRAQHVAWLAGAGRPDFPAVAVLRIATGATMRQACTAADIDPDAPLVGIPAAAF</sequence>
<evidence type="ECO:0000313" key="1">
    <source>
        <dbReference type="EMBL" id="MFC3179548.1"/>
    </source>
</evidence>
<evidence type="ECO:0000313" key="2">
    <source>
        <dbReference type="Proteomes" id="UP001595547"/>
    </source>
</evidence>
<comment type="caution">
    <text evidence="1">The sequence shown here is derived from an EMBL/GenBank/DDBJ whole genome shotgun (WGS) entry which is preliminary data.</text>
</comment>